<accession>A0A4P6ZGM3</accession>
<evidence type="ECO:0000256" key="4">
    <source>
        <dbReference type="ARBA" id="ARBA00038054"/>
    </source>
</evidence>
<name>A0A4P6ZGM3_9FLAO</name>
<dbReference type="RefSeq" id="WP_221343573.1">
    <property type="nucleotide sequence ID" value="NZ_CP037954.1"/>
</dbReference>
<reference evidence="6 7" key="1">
    <citation type="submission" date="2019-03" db="EMBL/GenBank/DDBJ databases">
        <authorList>
            <person name="Kim H."/>
            <person name="Yu S.-M."/>
        </authorList>
    </citation>
    <scope>NUCLEOTIDE SEQUENCE [LARGE SCALE GENOMIC DNA]</scope>
    <source>
        <strain evidence="6 7">NBC122</strain>
    </source>
</reference>
<dbReference type="InterPro" id="IPR002563">
    <property type="entry name" value="Flavin_Rdtase-like_dom"/>
</dbReference>
<keyword evidence="7" id="KW-1185">Reference proteome</keyword>
<dbReference type="EMBL" id="CP037954">
    <property type="protein sequence ID" value="QBO58896.1"/>
    <property type="molecule type" value="Genomic_DNA"/>
</dbReference>
<keyword evidence="2" id="KW-0285">Flavoprotein</keyword>
<evidence type="ECO:0000256" key="3">
    <source>
        <dbReference type="ARBA" id="ARBA00022643"/>
    </source>
</evidence>
<evidence type="ECO:0000256" key="1">
    <source>
        <dbReference type="ARBA" id="ARBA00001917"/>
    </source>
</evidence>
<dbReference type="GO" id="GO:0016646">
    <property type="term" value="F:oxidoreductase activity, acting on the CH-NH group of donors, NAD or NADP as acceptor"/>
    <property type="evidence" value="ECO:0007669"/>
    <property type="project" value="UniProtKB-ARBA"/>
</dbReference>
<dbReference type="PANTHER" id="PTHR33798">
    <property type="entry name" value="FLAVOPROTEIN OXYGENASE"/>
    <property type="match status" value="1"/>
</dbReference>
<protein>
    <recommendedName>
        <fullName evidence="5">Flavin reductase like domain-containing protein</fullName>
    </recommendedName>
</protein>
<dbReference type="Gene3D" id="2.30.110.10">
    <property type="entry name" value="Electron Transport, Fmn-binding Protein, Chain A"/>
    <property type="match status" value="1"/>
</dbReference>
<dbReference type="InterPro" id="IPR012349">
    <property type="entry name" value="Split_barrel_FMN-bd"/>
</dbReference>
<feature type="domain" description="Flavin reductase like" evidence="5">
    <location>
        <begin position="34"/>
        <end position="175"/>
    </location>
</feature>
<evidence type="ECO:0000313" key="7">
    <source>
        <dbReference type="Proteomes" id="UP000294419"/>
    </source>
</evidence>
<dbReference type="GO" id="GO:0010181">
    <property type="term" value="F:FMN binding"/>
    <property type="evidence" value="ECO:0007669"/>
    <property type="project" value="InterPro"/>
</dbReference>
<comment type="cofactor">
    <cofactor evidence="1">
        <name>FMN</name>
        <dbReference type="ChEBI" id="CHEBI:58210"/>
    </cofactor>
</comment>
<dbReference type="AlphaFoldDB" id="A0A4P6ZGM3"/>
<evidence type="ECO:0000259" key="5">
    <source>
        <dbReference type="Pfam" id="PF01613"/>
    </source>
</evidence>
<organism evidence="6 7">
    <name type="scientific">Chryseobacterium salivictor</name>
    <dbReference type="NCBI Taxonomy" id="2547600"/>
    <lineage>
        <taxon>Bacteria</taxon>
        <taxon>Pseudomonadati</taxon>
        <taxon>Bacteroidota</taxon>
        <taxon>Flavobacteriia</taxon>
        <taxon>Flavobacteriales</taxon>
        <taxon>Weeksellaceae</taxon>
        <taxon>Chryseobacterium group</taxon>
        <taxon>Chryseobacterium</taxon>
    </lineage>
</organism>
<evidence type="ECO:0000256" key="2">
    <source>
        <dbReference type="ARBA" id="ARBA00022630"/>
    </source>
</evidence>
<proteinExistence type="inferred from homology"/>
<keyword evidence="3" id="KW-0288">FMN</keyword>
<dbReference type="Proteomes" id="UP000294419">
    <property type="component" value="Chromosome"/>
</dbReference>
<dbReference type="KEGG" id="csal:NBC122_02088"/>
<gene>
    <name evidence="6" type="ORF">NBC122_02088</name>
</gene>
<dbReference type="Pfam" id="PF01613">
    <property type="entry name" value="Flavin_Reduct"/>
    <property type="match status" value="1"/>
</dbReference>
<dbReference type="SUPFAM" id="SSF50475">
    <property type="entry name" value="FMN-binding split barrel"/>
    <property type="match status" value="1"/>
</dbReference>
<evidence type="ECO:0000313" key="6">
    <source>
        <dbReference type="EMBL" id="QBO58896.1"/>
    </source>
</evidence>
<comment type="similarity">
    <text evidence="4">Belongs to the flavoredoxin family.</text>
</comment>
<dbReference type="PANTHER" id="PTHR33798:SF5">
    <property type="entry name" value="FLAVIN REDUCTASE LIKE DOMAIN-CONTAINING PROTEIN"/>
    <property type="match status" value="1"/>
</dbReference>
<sequence>MITEEKMVRISRGQILESEKLYRVKLVNSLAGIRQVVLVGTKSKSDYENLAVFSSLIHLGANPPLFGLISRPDSVDRDTLENIRETESYTLNFIDKQWVKQAHQTSARYPKEVSEFAEVGLTAEYLENCFSPFVKEAPIKIEMKLQQILDIEINKTKMIIGSIESLYLQKNRLAEDGLVKPDHLLLSGGLDAYYSGEFITQLPYAKP</sequence>